<dbReference type="SMART" id="SM00320">
    <property type="entry name" value="WD40"/>
    <property type="match status" value="4"/>
</dbReference>
<dbReference type="InParanoid" id="A0A0C9Z5C2"/>
<proteinExistence type="predicted"/>
<protein>
    <recommendedName>
        <fullName evidence="6">WD40 repeat domain-containing protein</fullName>
    </recommendedName>
</protein>
<dbReference type="AlphaFoldDB" id="A0A0C9Z5C2"/>
<organism evidence="4 5">
    <name type="scientific">Suillus luteus UH-Slu-Lm8-n1</name>
    <dbReference type="NCBI Taxonomy" id="930992"/>
    <lineage>
        <taxon>Eukaryota</taxon>
        <taxon>Fungi</taxon>
        <taxon>Dikarya</taxon>
        <taxon>Basidiomycota</taxon>
        <taxon>Agaricomycotina</taxon>
        <taxon>Agaricomycetes</taxon>
        <taxon>Agaricomycetidae</taxon>
        <taxon>Boletales</taxon>
        <taxon>Suillineae</taxon>
        <taxon>Suillaceae</taxon>
        <taxon>Suillus</taxon>
    </lineage>
</organism>
<dbReference type="Proteomes" id="UP000054485">
    <property type="component" value="Unassembled WGS sequence"/>
</dbReference>
<reference evidence="4 5" key="1">
    <citation type="submission" date="2014-04" db="EMBL/GenBank/DDBJ databases">
        <authorList>
            <consortium name="DOE Joint Genome Institute"/>
            <person name="Kuo A."/>
            <person name="Ruytinx J."/>
            <person name="Rineau F."/>
            <person name="Colpaert J."/>
            <person name="Kohler A."/>
            <person name="Nagy L.G."/>
            <person name="Floudas D."/>
            <person name="Copeland A."/>
            <person name="Barry K.W."/>
            <person name="Cichocki N."/>
            <person name="Veneault-Fourrey C."/>
            <person name="LaButti K."/>
            <person name="Lindquist E.A."/>
            <person name="Lipzen A."/>
            <person name="Lundell T."/>
            <person name="Morin E."/>
            <person name="Murat C."/>
            <person name="Sun H."/>
            <person name="Tunlid A."/>
            <person name="Henrissat B."/>
            <person name="Grigoriev I.V."/>
            <person name="Hibbett D.S."/>
            <person name="Martin F."/>
            <person name="Nordberg H.P."/>
            <person name="Cantor M.N."/>
            <person name="Hua S.X."/>
        </authorList>
    </citation>
    <scope>NUCLEOTIDE SEQUENCE [LARGE SCALE GENOMIC DNA]</scope>
    <source>
        <strain evidence="4 5">UH-Slu-Lm8-n1</strain>
    </source>
</reference>
<dbReference type="Pfam" id="PF00400">
    <property type="entry name" value="WD40"/>
    <property type="match status" value="3"/>
</dbReference>
<evidence type="ECO:0000256" key="2">
    <source>
        <dbReference type="ARBA" id="ARBA00022737"/>
    </source>
</evidence>
<name>A0A0C9Z5C2_9AGAM</name>
<keyword evidence="2" id="KW-0677">Repeat</keyword>
<dbReference type="PANTHER" id="PTHR19848">
    <property type="entry name" value="WD40 REPEAT PROTEIN"/>
    <property type="match status" value="1"/>
</dbReference>
<dbReference type="InterPro" id="IPR020472">
    <property type="entry name" value="WD40_PAC1"/>
</dbReference>
<dbReference type="InterPro" id="IPR001680">
    <property type="entry name" value="WD40_rpt"/>
</dbReference>
<dbReference type="SUPFAM" id="SSF50978">
    <property type="entry name" value="WD40 repeat-like"/>
    <property type="match status" value="1"/>
</dbReference>
<dbReference type="PROSITE" id="PS50294">
    <property type="entry name" value="WD_REPEATS_REGION"/>
    <property type="match status" value="1"/>
</dbReference>
<dbReference type="PANTHER" id="PTHR19848:SF8">
    <property type="entry name" value="F-BOX AND WD REPEAT DOMAIN CONTAINING 7"/>
    <property type="match status" value="1"/>
</dbReference>
<dbReference type="InterPro" id="IPR015943">
    <property type="entry name" value="WD40/YVTN_repeat-like_dom_sf"/>
</dbReference>
<dbReference type="PROSITE" id="PS50082">
    <property type="entry name" value="WD_REPEATS_2"/>
    <property type="match status" value="2"/>
</dbReference>
<dbReference type="PRINTS" id="PR00320">
    <property type="entry name" value="GPROTEINBRPT"/>
</dbReference>
<dbReference type="HOGENOM" id="CLU_000288_57_33_1"/>
<sequence>MPVRKTKVDGGRYILCLPDGKRFIVHSYDGSLRVRDLETGTQVGEEWEDKGGVWTIVLSPDGKKVASESIDGAVKLWNVDTGKVIKTWTGHTNMVKSVSWSPDGEQVVSGSWDKTFRVWDVESGKKYRGKRPEGLKIWNANSGELLKTFKGVFSCLAWTSDGKTLIGGGSKIDTATWTVVDLCKNYVDAISASPNDRILATTSYVEKTAQLWDLETNQPIGTPLHHQENVSSVTFSVDGKFLVTYCRGDHIHTWDVSAIVKEAGLPSDIVSIDIFHFRGH</sequence>
<dbReference type="InterPro" id="IPR036322">
    <property type="entry name" value="WD40_repeat_dom_sf"/>
</dbReference>
<keyword evidence="5" id="KW-1185">Reference proteome</keyword>
<evidence type="ECO:0008006" key="6">
    <source>
        <dbReference type="Google" id="ProtNLM"/>
    </source>
</evidence>
<evidence type="ECO:0000256" key="3">
    <source>
        <dbReference type="PROSITE-ProRule" id="PRU00221"/>
    </source>
</evidence>
<gene>
    <name evidence="4" type="ORF">CY34DRAFT_101094</name>
</gene>
<dbReference type="STRING" id="930992.A0A0C9Z5C2"/>
<keyword evidence="1 3" id="KW-0853">WD repeat</keyword>
<evidence type="ECO:0000313" key="5">
    <source>
        <dbReference type="Proteomes" id="UP000054485"/>
    </source>
</evidence>
<dbReference type="Gene3D" id="2.130.10.10">
    <property type="entry name" value="YVTN repeat-like/Quinoprotein amine dehydrogenase"/>
    <property type="match status" value="2"/>
</dbReference>
<reference evidence="5" key="2">
    <citation type="submission" date="2015-01" db="EMBL/GenBank/DDBJ databases">
        <title>Evolutionary Origins and Diversification of the Mycorrhizal Mutualists.</title>
        <authorList>
            <consortium name="DOE Joint Genome Institute"/>
            <consortium name="Mycorrhizal Genomics Consortium"/>
            <person name="Kohler A."/>
            <person name="Kuo A."/>
            <person name="Nagy L.G."/>
            <person name="Floudas D."/>
            <person name="Copeland A."/>
            <person name="Barry K.W."/>
            <person name="Cichocki N."/>
            <person name="Veneault-Fourrey C."/>
            <person name="LaButti K."/>
            <person name="Lindquist E.A."/>
            <person name="Lipzen A."/>
            <person name="Lundell T."/>
            <person name="Morin E."/>
            <person name="Murat C."/>
            <person name="Riley R."/>
            <person name="Ohm R."/>
            <person name="Sun H."/>
            <person name="Tunlid A."/>
            <person name="Henrissat B."/>
            <person name="Grigoriev I.V."/>
            <person name="Hibbett D.S."/>
            <person name="Martin F."/>
        </authorList>
    </citation>
    <scope>NUCLEOTIDE SEQUENCE [LARGE SCALE GENOMIC DNA]</scope>
    <source>
        <strain evidence="5">UH-Slu-Lm8-n1</strain>
    </source>
</reference>
<feature type="repeat" description="WD" evidence="3">
    <location>
        <begin position="53"/>
        <end position="87"/>
    </location>
</feature>
<dbReference type="OrthoDB" id="2689570at2759"/>
<accession>A0A0C9Z5C2</accession>
<dbReference type="EMBL" id="KN836174">
    <property type="protein sequence ID" value="KIK32605.1"/>
    <property type="molecule type" value="Genomic_DNA"/>
</dbReference>
<feature type="repeat" description="WD" evidence="3">
    <location>
        <begin position="88"/>
        <end position="129"/>
    </location>
</feature>
<dbReference type="CDD" id="cd00200">
    <property type="entry name" value="WD40"/>
    <property type="match status" value="1"/>
</dbReference>
<evidence type="ECO:0000256" key="1">
    <source>
        <dbReference type="ARBA" id="ARBA00022574"/>
    </source>
</evidence>
<evidence type="ECO:0000313" key="4">
    <source>
        <dbReference type="EMBL" id="KIK32605.1"/>
    </source>
</evidence>